<dbReference type="Pfam" id="PF16353">
    <property type="entry name" value="LacZ_4"/>
    <property type="match status" value="1"/>
</dbReference>
<dbReference type="Pfam" id="PF02836">
    <property type="entry name" value="Glyco_hydro_2_C"/>
    <property type="match status" value="1"/>
</dbReference>
<dbReference type="SUPFAM" id="SSF49785">
    <property type="entry name" value="Galactose-binding domain-like"/>
    <property type="match status" value="1"/>
</dbReference>
<evidence type="ECO:0000259" key="12">
    <source>
        <dbReference type="SMART" id="SM01038"/>
    </source>
</evidence>
<dbReference type="GeneID" id="90592720"/>
<evidence type="ECO:0000256" key="6">
    <source>
        <dbReference type="ARBA" id="ARBA00022801"/>
    </source>
</evidence>
<keyword evidence="11" id="KW-0732">Signal</keyword>
<dbReference type="InterPro" id="IPR032312">
    <property type="entry name" value="LacZ_4"/>
</dbReference>
<evidence type="ECO:0000256" key="5">
    <source>
        <dbReference type="ARBA" id="ARBA00012756"/>
    </source>
</evidence>
<dbReference type="InterPro" id="IPR006102">
    <property type="entry name" value="Ig-like_GH2"/>
</dbReference>
<dbReference type="SUPFAM" id="SSF51445">
    <property type="entry name" value="(Trans)glycosidases"/>
    <property type="match status" value="1"/>
</dbReference>
<keyword evidence="14" id="KW-1185">Reference proteome</keyword>
<reference evidence="13 14" key="1">
    <citation type="submission" date="2016-10" db="EMBL/GenBank/DDBJ databases">
        <authorList>
            <person name="Varghese N."/>
            <person name="Submissions S."/>
        </authorList>
    </citation>
    <scope>NUCLEOTIDE SEQUENCE [LARGE SCALE GENOMIC DNA]</scope>
    <source>
        <strain evidence="13 14">MAR_2009_60</strain>
    </source>
</reference>
<feature type="domain" description="Beta galactosidase small chain/" evidence="12">
    <location>
        <begin position="773"/>
        <end position="1065"/>
    </location>
</feature>
<dbReference type="InterPro" id="IPR017853">
    <property type="entry name" value="GH"/>
</dbReference>
<dbReference type="Pfam" id="PF02929">
    <property type="entry name" value="Bgal_small_N"/>
    <property type="match status" value="1"/>
</dbReference>
<accession>A0ABY0U6X0</accession>
<dbReference type="InterPro" id="IPR023230">
    <property type="entry name" value="Glyco_hydro_2_CS"/>
</dbReference>
<dbReference type="Proteomes" id="UP000199574">
    <property type="component" value="Chromosome I"/>
</dbReference>
<dbReference type="InterPro" id="IPR036156">
    <property type="entry name" value="Beta-gal/glucu_dom_sf"/>
</dbReference>
<keyword evidence="7" id="KW-0106">Calcium</keyword>
<dbReference type="SMART" id="SM01038">
    <property type="entry name" value="Bgal_small_N"/>
    <property type="match status" value="1"/>
</dbReference>
<dbReference type="Pfam" id="PF02837">
    <property type="entry name" value="Glyco_hydro_2_N"/>
    <property type="match status" value="1"/>
</dbReference>
<evidence type="ECO:0000256" key="8">
    <source>
        <dbReference type="ARBA" id="ARBA00023295"/>
    </source>
</evidence>
<comment type="catalytic activity">
    <reaction evidence="1 10">
        <text>Hydrolysis of terminal non-reducing beta-D-galactose residues in beta-D-galactosides.</text>
        <dbReference type="EC" id="3.2.1.23"/>
    </reaction>
</comment>
<dbReference type="InterPro" id="IPR006101">
    <property type="entry name" value="Glyco_hydro_2"/>
</dbReference>
<evidence type="ECO:0000256" key="7">
    <source>
        <dbReference type="ARBA" id="ARBA00022837"/>
    </source>
</evidence>
<comment type="subunit">
    <text evidence="4">Monomer.</text>
</comment>
<comment type="similarity">
    <text evidence="3 10">Belongs to the glycosyl hydrolase 2 family.</text>
</comment>
<dbReference type="EMBL" id="LT629754">
    <property type="protein sequence ID" value="SDS17082.1"/>
    <property type="molecule type" value="Genomic_DNA"/>
</dbReference>
<name>A0ABY0U6X0_9FLAO</name>
<dbReference type="RefSeq" id="WP_091603200.1">
    <property type="nucleotide sequence ID" value="NZ_LT629754.1"/>
</dbReference>
<evidence type="ECO:0000256" key="3">
    <source>
        <dbReference type="ARBA" id="ARBA00007401"/>
    </source>
</evidence>
<gene>
    <name evidence="13" type="ORF">SAMN05192545_0901</name>
</gene>
<dbReference type="InterPro" id="IPR013783">
    <property type="entry name" value="Ig-like_fold"/>
</dbReference>
<dbReference type="PANTHER" id="PTHR46323:SF2">
    <property type="entry name" value="BETA-GALACTOSIDASE"/>
    <property type="match status" value="1"/>
</dbReference>
<dbReference type="InterPro" id="IPR011013">
    <property type="entry name" value="Gal_mutarotase_sf_dom"/>
</dbReference>
<organism evidence="13 14">
    <name type="scientific">Maribacter dokdonensis</name>
    <dbReference type="NCBI Taxonomy" id="320912"/>
    <lineage>
        <taxon>Bacteria</taxon>
        <taxon>Pseudomonadati</taxon>
        <taxon>Bacteroidota</taxon>
        <taxon>Flavobacteriia</taxon>
        <taxon>Flavobacteriales</taxon>
        <taxon>Flavobacteriaceae</taxon>
        <taxon>Maribacter</taxon>
    </lineage>
</organism>
<dbReference type="Gene3D" id="2.60.40.10">
    <property type="entry name" value="Immunoglobulins"/>
    <property type="match status" value="2"/>
</dbReference>
<dbReference type="EC" id="3.2.1.23" evidence="5 10"/>
<dbReference type="SUPFAM" id="SSF49303">
    <property type="entry name" value="beta-Galactosidase/glucuronidase domain"/>
    <property type="match status" value="2"/>
</dbReference>
<keyword evidence="8 10" id="KW-0326">Glycosidase</keyword>
<dbReference type="InterPro" id="IPR050347">
    <property type="entry name" value="Bact_Beta-galactosidase"/>
</dbReference>
<dbReference type="Pfam" id="PF00703">
    <property type="entry name" value="Glyco_hydro_2"/>
    <property type="match status" value="1"/>
</dbReference>
<dbReference type="PROSITE" id="PS00719">
    <property type="entry name" value="GLYCOSYL_HYDROL_F2_1"/>
    <property type="match status" value="1"/>
</dbReference>
<dbReference type="Gene3D" id="3.20.20.80">
    <property type="entry name" value="Glycosidases"/>
    <property type="match status" value="1"/>
</dbReference>
<dbReference type="Gene3D" id="2.70.98.10">
    <property type="match status" value="1"/>
</dbReference>
<evidence type="ECO:0000256" key="11">
    <source>
        <dbReference type="SAM" id="SignalP"/>
    </source>
</evidence>
<sequence length="1068" mass="121916">MKNGIKICVLGIFLFTAFLNAQAPKWENPEWENPEWENPEIFQINREEPTASLYRYEDEKSALANESWENSLNYQSLNGEWRFNYAASVPERPISFYKPDYDTSGWNKIKVPSNWELEGYGTPIYTNVVYPFPKNPPFIPHDINSVGSYKRHFETPENWEDKEVYLHFGAVSGAMYVYLNGQMVGYSEGSKTPAEFHINKYLKEGKNDLSVQVLRWSDASYLEDQDFWRLSGIDRDVYLYATNKATIKDYTVVADLDETYTNGKFRLDLELANTGKKQKGTQVEITLLDGAQEVFKVNQSLDVLEGITTVQFAQEIPNVKTWNAEKPNLYALLFTLKDKKGNVTEAISSKIGFRKIEIKNNQFLVNGMPVLIKGVNLHDHDEVTGHVISEEVTLKDMEVMKQNNINAIRCSHYPKNEFFYKMADKYGFYVVDEANIEIHGMGATNQGLDGDEAAIAIHPAYRPEWREMHLDRTIRMFERDKNYTSIVTWSLGNEAGNGQNLFDTYDWLKAHDTTRPVQYEGATNFSNTDIQAPMYARIPETIAYAENDPKRPLIQCEYAHAMGNSVGNLQDYWDVIEKYDVLQGGFIWDWVDQGLKATNENGEAFYAFGGDLGGAELQNDNNFCLNGLVDPDRSAHPALYEVKKVYQYVKFTSENPKAGKISLKNMYDFTNLSEYIFSWRLLENGVEVGKGKIADVDIAPYQIKEVQIELPELANATSEYHLNVYMTTKQESALIPEHYLLAYEQFQLTDFKPSVFKENIDGLKLTKKEDIITVTGDGFKIGFNSKDGTLSSIDYGQGNLLQKGPAVNFWRAPNDNDYGYHMPKLLKPWKDATDTQNLLRLEVNSNEGKKIIDAVKLTANPFKIRNDFKLNATYGLPSVNGEVQVTYTINTKGEILVSTQLTGIKGDLPILPRFGNNLIIDNNYNQVAWYGRGKHENYQDRNTSALVGVYNAKVSDLYYEYIRPQENGNRTDIRTLSFVNKDGKGIEITAPDLFSFSAHHQLNSDFDEGMEKRQQHTFDIPTRDLININIDHSQMGVGGDNSWGNLPLETYQIKPENLSFDYVISPIR</sequence>
<dbReference type="PANTHER" id="PTHR46323">
    <property type="entry name" value="BETA-GALACTOSIDASE"/>
    <property type="match status" value="1"/>
</dbReference>
<keyword evidence="6 10" id="KW-0378">Hydrolase</keyword>
<comment type="cofactor">
    <cofactor evidence="2">
        <name>Ca(2+)</name>
        <dbReference type="ChEBI" id="CHEBI:29108"/>
    </cofactor>
</comment>
<feature type="chain" id="PRO_5046956965" description="Beta-galactosidase" evidence="11">
    <location>
        <begin position="24"/>
        <end position="1068"/>
    </location>
</feature>
<dbReference type="InterPro" id="IPR006104">
    <property type="entry name" value="Glyco_hydro_2_N"/>
</dbReference>
<evidence type="ECO:0000256" key="2">
    <source>
        <dbReference type="ARBA" id="ARBA00001913"/>
    </source>
</evidence>
<evidence type="ECO:0000256" key="4">
    <source>
        <dbReference type="ARBA" id="ARBA00011245"/>
    </source>
</evidence>
<dbReference type="InterPro" id="IPR004199">
    <property type="entry name" value="B-gal_small/dom_5"/>
</dbReference>
<protein>
    <recommendedName>
        <fullName evidence="5 10">Beta-galactosidase</fullName>
        <ecNumber evidence="5 10">3.2.1.23</ecNumber>
    </recommendedName>
    <alternativeName>
        <fullName evidence="9 10">Lactase</fullName>
    </alternativeName>
</protein>
<evidence type="ECO:0000313" key="14">
    <source>
        <dbReference type="Proteomes" id="UP000199574"/>
    </source>
</evidence>
<dbReference type="InterPro" id="IPR008979">
    <property type="entry name" value="Galactose-bd-like_sf"/>
</dbReference>
<proteinExistence type="inferred from homology"/>
<evidence type="ECO:0000256" key="10">
    <source>
        <dbReference type="RuleBase" id="RU361154"/>
    </source>
</evidence>
<feature type="signal peptide" evidence="11">
    <location>
        <begin position="1"/>
        <end position="23"/>
    </location>
</feature>
<dbReference type="Gene3D" id="2.60.120.260">
    <property type="entry name" value="Galactose-binding domain-like"/>
    <property type="match status" value="1"/>
</dbReference>
<evidence type="ECO:0000313" key="13">
    <source>
        <dbReference type="EMBL" id="SDS17082.1"/>
    </source>
</evidence>
<dbReference type="PRINTS" id="PR00132">
    <property type="entry name" value="GLHYDRLASE2"/>
</dbReference>
<evidence type="ECO:0000256" key="9">
    <source>
        <dbReference type="ARBA" id="ARBA00032230"/>
    </source>
</evidence>
<dbReference type="InterPro" id="IPR006103">
    <property type="entry name" value="Glyco_hydro_2_cat"/>
</dbReference>
<dbReference type="InterPro" id="IPR014718">
    <property type="entry name" value="GH-type_carb-bd"/>
</dbReference>
<dbReference type="SUPFAM" id="SSF74650">
    <property type="entry name" value="Galactose mutarotase-like"/>
    <property type="match status" value="1"/>
</dbReference>
<evidence type="ECO:0000256" key="1">
    <source>
        <dbReference type="ARBA" id="ARBA00001412"/>
    </source>
</evidence>